<dbReference type="AlphaFoldDB" id="A0A6J6LH99"/>
<reference evidence="3" key="1">
    <citation type="submission" date="2020-05" db="EMBL/GenBank/DDBJ databases">
        <authorList>
            <person name="Chiriac C."/>
            <person name="Salcher M."/>
            <person name="Ghai R."/>
            <person name="Kavagutti S V."/>
        </authorList>
    </citation>
    <scope>NUCLEOTIDE SEQUENCE</scope>
</reference>
<dbReference type="InterPro" id="IPR007712">
    <property type="entry name" value="RelE/ParE_toxin"/>
</dbReference>
<evidence type="ECO:0000313" key="3">
    <source>
        <dbReference type="EMBL" id="CAB4661407.1"/>
    </source>
</evidence>
<dbReference type="Gene3D" id="3.30.2310.20">
    <property type="entry name" value="RelE-like"/>
    <property type="match status" value="1"/>
</dbReference>
<protein>
    <submittedName>
        <fullName evidence="3">Unannotated protein</fullName>
    </submittedName>
</protein>
<name>A0A6J6LH99_9ZZZZ</name>
<dbReference type="PANTHER" id="PTHR35601">
    <property type="entry name" value="TOXIN RELE"/>
    <property type="match status" value="1"/>
</dbReference>
<dbReference type="PANTHER" id="PTHR35601:SF1">
    <property type="entry name" value="TOXIN RELE"/>
    <property type="match status" value="1"/>
</dbReference>
<dbReference type="EMBL" id="CAEZVB010000163">
    <property type="protein sequence ID" value="CAB4634888.1"/>
    <property type="molecule type" value="Genomic_DNA"/>
</dbReference>
<dbReference type="Pfam" id="PF05016">
    <property type="entry name" value="ParE_toxin"/>
    <property type="match status" value="1"/>
</dbReference>
<proteinExistence type="predicted"/>
<evidence type="ECO:0000256" key="1">
    <source>
        <dbReference type="ARBA" id="ARBA00022649"/>
    </source>
</evidence>
<dbReference type="EMBL" id="CAFBMO010000014">
    <property type="protein sequence ID" value="CAB4901806.1"/>
    <property type="molecule type" value="Genomic_DNA"/>
</dbReference>
<gene>
    <name evidence="2" type="ORF">UFOPK1908_01691</name>
    <name evidence="3" type="ORF">UFOPK2282_00572</name>
    <name evidence="4" type="ORF">UFOPK3576_00510</name>
</gene>
<keyword evidence="1" id="KW-1277">Toxin-antitoxin system</keyword>
<organism evidence="3">
    <name type="scientific">freshwater metagenome</name>
    <dbReference type="NCBI Taxonomy" id="449393"/>
    <lineage>
        <taxon>unclassified sequences</taxon>
        <taxon>metagenomes</taxon>
        <taxon>ecological metagenomes</taxon>
    </lineage>
</organism>
<accession>A0A6J6LH99</accession>
<evidence type="ECO:0000313" key="2">
    <source>
        <dbReference type="EMBL" id="CAB4634888.1"/>
    </source>
</evidence>
<sequence length="87" mass="9937">MAFEIRIAPPARRALETQLPESIAAAAWEFIHGPLAENPRRVGKPLLGNLEGSWSARRGEYRVVYEIDNEIVTVTVLRIGHRRDIYR</sequence>
<evidence type="ECO:0000313" key="4">
    <source>
        <dbReference type="EMBL" id="CAB4901806.1"/>
    </source>
</evidence>
<dbReference type="SUPFAM" id="SSF143011">
    <property type="entry name" value="RelE-like"/>
    <property type="match status" value="1"/>
</dbReference>
<dbReference type="EMBL" id="CAEZWR010000050">
    <property type="protein sequence ID" value="CAB4661407.1"/>
    <property type="molecule type" value="Genomic_DNA"/>
</dbReference>
<dbReference type="InterPro" id="IPR035093">
    <property type="entry name" value="RelE/ParE_toxin_dom_sf"/>
</dbReference>